<name>A0A8B8SL84_CAMFR</name>
<evidence type="ECO:0000313" key="3">
    <source>
        <dbReference type="RefSeq" id="XP_032330147.1"/>
    </source>
</evidence>
<proteinExistence type="predicted"/>
<feature type="region of interest" description="Disordered" evidence="1">
    <location>
        <begin position="1"/>
        <end position="20"/>
    </location>
</feature>
<dbReference type="KEGG" id="cfr:116661730"/>
<evidence type="ECO:0000256" key="1">
    <source>
        <dbReference type="SAM" id="MobiDB-lite"/>
    </source>
</evidence>
<protein>
    <submittedName>
        <fullName evidence="3">Uncharacterized protein LOC116661730 isoform X1</fullName>
    </submittedName>
</protein>
<dbReference type="AlphaFoldDB" id="A0A8B8SL84"/>
<keyword evidence="2" id="KW-1185">Reference proteome</keyword>
<dbReference type="RefSeq" id="XP_032330147.1">
    <property type="nucleotide sequence ID" value="XM_032474256.1"/>
</dbReference>
<feature type="compositionally biased region" description="Gly residues" evidence="1">
    <location>
        <begin position="1"/>
        <end position="11"/>
    </location>
</feature>
<gene>
    <name evidence="3" type="primary">LOC116661730</name>
</gene>
<evidence type="ECO:0000313" key="2">
    <source>
        <dbReference type="Proteomes" id="UP000694856"/>
    </source>
</evidence>
<dbReference type="GeneID" id="116661730"/>
<accession>A0A8B8SL84</accession>
<organism evidence="2 3">
    <name type="scientific">Camelus ferus</name>
    <name type="common">Wild bactrian camel</name>
    <name type="synonym">Camelus bactrianus ferus</name>
    <dbReference type="NCBI Taxonomy" id="419612"/>
    <lineage>
        <taxon>Eukaryota</taxon>
        <taxon>Metazoa</taxon>
        <taxon>Chordata</taxon>
        <taxon>Craniata</taxon>
        <taxon>Vertebrata</taxon>
        <taxon>Euteleostomi</taxon>
        <taxon>Mammalia</taxon>
        <taxon>Eutheria</taxon>
        <taxon>Laurasiatheria</taxon>
        <taxon>Artiodactyla</taxon>
        <taxon>Tylopoda</taxon>
        <taxon>Camelidae</taxon>
        <taxon>Camelus</taxon>
    </lineage>
</organism>
<reference evidence="3" key="1">
    <citation type="submission" date="2025-08" db="UniProtKB">
        <authorList>
            <consortium name="RefSeq"/>
        </authorList>
    </citation>
    <scope>IDENTIFICATION</scope>
    <source>
        <tissue evidence="3">Ear skin</tissue>
    </source>
</reference>
<feature type="region of interest" description="Disordered" evidence="1">
    <location>
        <begin position="207"/>
        <end position="245"/>
    </location>
</feature>
<sequence>MGQLGGAGAGGAEQTSSPADGAGRMLGRCCHQWAGLRGGGAAGRGHPHLSVCVAQPGLRGLPLHRTWTQAAVGQDRGLSQGTNGWPEKAGQPLVRYQIEQGPGGRTKPVPSAILCVMSWDPVDAQHLKKIVLDTWKLRTPTVPSEPRWGWESAVCIAGGLVLLWASLCLNSCSTLGGKEGVPGREGSGSGDCTAGEMLTWGVQEPADAWHLGSGNSSRSEGFPLPQGPFDQGAGLSGDRRGPSED</sequence>
<dbReference type="Proteomes" id="UP000694856">
    <property type="component" value="Chromosome 36"/>
</dbReference>